<feature type="domain" description="RDD" evidence="6">
    <location>
        <begin position="2"/>
        <end position="99"/>
    </location>
</feature>
<evidence type="ECO:0000313" key="8">
    <source>
        <dbReference type="Proteomes" id="UP001403094"/>
    </source>
</evidence>
<protein>
    <recommendedName>
        <fullName evidence="6">RDD domain-containing protein</fullName>
    </recommendedName>
</protein>
<dbReference type="Proteomes" id="UP001403094">
    <property type="component" value="Unassembled WGS sequence"/>
</dbReference>
<keyword evidence="8" id="KW-1185">Reference proteome</keyword>
<evidence type="ECO:0000256" key="4">
    <source>
        <dbReference type="ARBA" id="ARBA00023136"/>
    </source>
</evidence>
<reference evidence="7 8" key="1">
    <citation type="journal article" date="2019" name="Int. J. Syst. Evol. Microbiol.">
        <title>The Global Catalogue of Microorganisms (GCM) 10K type strain sequencing project: providing services to taxonomists for standard genome sequencing and annotation.</title>
        <authorList>
            <consortium name="The Broad Institute Genomics Platform"/>
            <consortium name="The Broad Institute Genome Sequencing Center for Infectious Disease"/>
            <person name="Wu L."/>
            <person name="Ma J."/>
        </authorList>
    </citation>
    <scope>NUCLEOTIDE SEQUENCE [LARGE SCALE GENOMIC DNA]</scope>
    <source>
        <strain evidence="7 8">JCM 14549</strain>
    </source>
</reference>
<dbReference type="InterPro" id="IPR010432">
    <property type="entry name" value="RDD"/>
</dbReference>
<dbReference type="Pfam" id="PF06271">
    <property type="entry name" value="RDD"/>
    <property type="match status" value="1"/>
</dbReference>
<keyword evidence="3 5" id="KW-1133">Transmembrane helix</keyword>
<evidence type="ECO:0000313" key="7">
    <source>
        <dbReference type="EMBL" id="GAA2064987.1"/>
    </source>
</evidence>
<sequence>MRLMAAVFTDVLFALGAGVALARALFPDTGGAGEFLAPALTALALSCVNHVILVLLFRASLGKLLWGLRVVRVTDAGRPRFLRAVRRWLFGYLFFILIVLLEDADAIGEACGLRTVRRRDLRS</sequence>
<name>A0ABN2VKV2_9ACTN</name>
<organism evidence="7 8">
    <name type="scientific">Streptomyces cheonanensis</name>
    <dbReference type="NCBI Taxonomy" id="312720"/>
    <lineage>
        <taxon>Bacteria</taxon>
        <taxon>Bacillati</taxon>
        <taxon>Actinomycetota</taxon>
        <taxon>Actinomycetes</taxon>
        <taxon>Kitasatosporales</taxon>
        <taxon>Streptomycetaceae</taxon>
        <taxon>Streptomyces</taxon>
    </lineage>
</organism>
<evidence type="ECO:0000259" key="6">
    <source>
        <dbReference type="Pfam" id="PF06271"/>
    </source>
</evidence>
<evidence type="ECO:0000256" key="5">
    <source>
        <dbReference type="SAM" id="Phobius"/>
    </source>
</evidence>
<comment type="caution">
    <text evidence="7">The sequence shown here is derived from an EMBL/GenBank/DDBJ whole genome shotgun (WGS) entry which is preliminary data.</text>
</comment>
<evidence type="ECO:0000256" key="1">
    <source>
        <dbReference type="ARBA" id="ARBA00004141"/>
    </source>
</evidence>
<keyword evidence="4 5" id="KW-0472">Membrane</keyword>
<evidence type="ECO:0000256" key="2">
    <source>
        <dbReference type="ARBA" id="ARBA00022692"/>
    </source>
</evidence>
<gene>
    <name evidence="7" type="ORF">GCM10009757_51120</name>
</gene>
<comment type="subcellular location">
    <subcellularLocation>
        <location evidence="1">Membrane</location>
        <topology evidence="1">Multi-pass membrane protein</topology>
    </subcellularLocation>
</comment>
<feature type="transmembrane region" description="Helical" evidence="5">
    <location>
        <begin position="81"/>
        <end position="101"/>
    </location>
</feature>
<keyword evidence="2 5" id="KW-0812">Transmembrane</keyword>
<proteinExistence type="predicted"/>
<feature type="transmembrane region" description="Helical" evidence="5">
    <location>
        <begin position="40"/>
        <end position="61"/>
    </location>
</feature>
<accession>A0ABN2VKV2</accession>
<dbReference type="EMBL" id="BAAANQ010000016">
    <property type="protein sequence ID" value="GAA2064987.1"/>
    <property type="molecule type" value="Genomic_DNA"/>
</dbReference>
<evidence type="ECO:0000256" key="3">
    <source>
        <dbReference type="ARBA" id="ARBA00022989"/>
    </source>
</evidence>